<keyword evidence="5" id="KW-0498">Mitosis</keyword>
<dbReference type="Gene3D" id="1.10.510.10">
    <property type="entry name" value="Transferase(Phosphotransferase) domain 1"/>
    <property type="match status" value="1"/>
</dbReference>
<evidence type="ECO:0000256" key="2">
    <source>
        <dbReference type="ARBA" id="ARBA00009549"/>
    </source>
</evidence>
<feature type="compositionally biased region" description="Polar residues" evidence="6">
    <location>
        <begin position="1034"/>
        <end position="1046"/>
    </location>
</feature>
<keyword evidence="3" id="KW-0132">Cell division</keyword>
<keyword evidence="9" id="KW-1185">Reference proteome</keyword>
<feature type="compositionally biased region" description="Low complexity" evidence="6">
    <location>
        <begin position="557"/>
        <end position="566"/>
    </location>
</feature>
<dbReference type="GO" id="GO:0051301">
    <property type="term" value="P:cell division"/>
    <property type="evidence" value="ECO:0007669"/>
    <property type="project" value="UniProtKB-KW"/>
</dbReference>
<dbReference type="EMBL" id="JADGJH010001480">
    <property type="protein sequence ID" value="KAJ3113063.1"/>
    <property type="molecule type" value="Genomic_DNA"/>
</dbReference>
<dbReference type="AlphaFoldDB" id="A0AAD5XFN0"/>
<dbReference type="Pfam" id="PF12348">
    <property type="entry name" value="CLASP_N"/>
    <property type="match status" value="1"/>
</dbReference>
<dbReference type="GO" id="GO:0004672">
    <property type="term" value="F:protein kinase activity"/>
    <property type="evidence" value="ECO:0007669"/>
    <property type="project" value="InterPro"/>
</dbReference>
<dbReference type="GO" id="GO:0000226">
    <property type="term" value="P:microtubule cytoskeleton organization"/>
    <property type="evidence" value="ECO:0007669"/>
    <property type="project" value="TreeGrafter"/>
</dbReference>
<dbReference type="SUPFAM" id="SSF48371">
    <property type="entry name" value="ARM repeat"/>
    <property type="match status" value="1"/>
</dbReference>
<evidence type="ECO:0000256" key="6">
    <source>
        <dbReference type="SAM" id="MobiDB-lite"/>
    </source>
</evidence>
<protein>
    <submittedName>
        <fullName evidence="8">Suppressor of tub2 mutation</fullName>
    </submittedName>
</protein>
<keyword evidence="5" id="KW-0131">Cell cycle</keyword>
<reference evidence="8" key="1">
    <citation type="submission" date="2020-05" db="EMBL/GenBank/DDBJ databases">
        <title>Phylogenomic resolution of chytrid fungi.</title>
        <authorList>
            <person name="Stajich J.E."/>
            <person name="Amses K."/>
            <person name="Simmons R."/>
            <person name="Seto K."/>
            <person name="Myers J."/>
            <person name="Bonds A."/>
            <person name="Quandt C.A."/>
            <person name="Barry K."/>
            <person name="Liu P."/>
            <person name="Grigoriev I."/>
            <person name="Longcore J.E."/>
            <person name="James T.Y."/>
        </authorList>
    </citation>
    <scope>NUCLEOTIDE SEQUENCE</scope>
    <source>
        <strain evidence="8">JEL0513</strain>
    </source>
</reference>
<keyword evidence="4" id="KW-0493">Microtubule</keyword>
<dbReference type="SMART" id="SM01349">
    <property type="entry name" value="TOG"/>
    <property type="match status" value="1"/>
</dbReference>
<feature type="compositionally biased region" description="Basic and acidic residues" evidence="6">
    <location>
        <begin position="858"/>
        <end position="869"/>
    </location>
</feature>
<dbReference type="InterPro" id="IPR034085">
    <property type="entry name" value="TOG"/>
</dbReference>
<evidence type="ECO:0000313" key="8">
    <source>
        <dbReference type="EMBL" id="KAJ3113063.1"/>
    </source>
</evidence>
<feature type="compositionally biased region" description="Basic and acidic residues" evidence="6">
    <location>
        <begin position="882"/>
        <end position="894"/>
    </location>
</feature>
<evidence type="ECO:0000256" key="1">
    <source>
        <dbReference type="ARBA" id="ARBA00004186"/>
    </source>
</evidence>
<dbReference type="InterPro" id="IPR011009">
    <property type="entry name" value="Kinase-like_dom_sf"/>
</dbReference>
<feature type="region of interest" description="Disordered" evidence="6">
    <location>
        <begin position="855"/>
        <end position="896"/>
    </location>
</feature>
<comment type="similarity">
    <text evidence="2">Belongs to the CLASP family.</text>
</comment>
<proteinExistence type="inferred from homology"/>
<dbReference type="Gene3D" id="1.25.10.10">
    <property type="entry name" value="Leucine-rich Repeat Variant"/>
    <property type="match status" value="1"/>
</dbReference>
<feature type="region of interest" description="Disordered" evidence="6">
    <location>
        <begin position="552"/>
        <end position="572"/>
    </location>
</feature>
<evidence type="ECO:0000259" key="7">
    <source>
        <dbReference type="PROSITE" id="PS50011"/>
    </source>
</evidence>
<dbReference type="GO" id="GO:0008017">
    <property type="term" value="F:microtubule binding"/>
    <property type="evidence" value="ECO:0007669"/>
    <property type="project" value="TreeGrafter"/>
</dbReference>
<dbReference type="InterPro" id="IPR024395">
    <property type="entry name" value="CLASP_N_dom"/>
</dbReference>
<feature type="region of interest" description="Disordered" evidence="6">
    <location>
        <begin position="1032"/>
        <end position="1052"/>
    </location>
</feature>
<sequence length="1235" mass="134218">MERFWPEQKILDSSKYRSEWRGRDQSTGAAVLMVVTDGNAPPGEVERARVEAEALRDFSASRPLSVQRFAAFYRNGEGAQVLVGEGLDADAATLAELLRVRRLSEQQAQIVAYHVLDALAAVHARYVVHGAVSPDAVVLVDGGRPKLARFADCAQTAADNSLTRSTNAAFFQAPEMRTGCGRDARPARRRRRRCRPVGRRARLCCRADSRRPTASDALALPWLARVNPNAKIVFSKPAAPAAANVASEPVPGYPSWLKLSPVNGCRIMPLLASFYKSRQNKQKPSNKQMDSEQEVFGQLTAAFSGAETEGNWQTRDALLRRLGADVPLNTWSATTVKAALGFAVAAAASLRTTLAMTAAAATARLLRRVFAGNNNNNNNNNNSNNSANASTAAAELDASLRALGLLCAAAKKLIASAGADAVFTIIEACPPSLLQRALTSFVQLAKDKNAQARAYALQFILRLVHLSVVPDAGFAFEKSSTLDILLKALQTSLSDANPAVRETSREVFDIVRVCWPSRAESLLSLLDASTKKAVLKQASKFQLPKSSEQISLTKTPSIDSRSSARSSPRKSIESAQLEEIAEISSEYDAVQQVINNLSAENETAVIEAIASLEVILKSKNLEPYSSALQAKLGDIIDPSTVLSPKVLEALLTTPSLTTIMIPNSLLEKTAVFTTLKSIILRQTPVPRLAQRLPQNIVEFFASNIPGNVSESIPFLIDALTAANIPTRPVRGIPAPPASWTSVQYFMLSLLSRSLASDPAAAVTVSKADRAIIRTMLVQAANALTTIMTLKAASSVSAVAVQNAKADALTVLGAAREVDEESFQRFLGTLEETVGDEIRRGLGLFDESAGVNGIFEGETTEKIDGGRDSGHYSSENNNLGQQQEKKVQFEEESTRSEGALSCLEERLEDESFIGMQLADITYEGGLVEESFMADEKNFIDDDDENDGQDSNNDGEDILNYTKTGAKSLFDEDIEMQETPKAATKTSYVTHLSPASGGMIGHFAASSPSPSPYTTLHQHNPNTPLSRIFDRESAAAQYQPQSPRTPSTPIGRRERRSTLVIASTPPLKPEQAEFNKWMARFYSGDHSNAVFETLFAMASVAGSTEVVFDDGSIAVPPSVEYRENMLLIFNELLMRPEICDSIKDFGIVEELMLARSDARYEIAGPADMSLSTLLEKKDERFMYKALTRILQKDAFADWKPDPNAQDFQPHPYSGTFDSLGKLVREKIGHDVGGEWDI</sequence>
<feature type="compositionally biased region" description="Polar residues" evidence="6">
    <location>
        <begin position="870"/>
        <end position="879"/>
    </location>
</feature>
<dbReference type="InterPro" id="IPR011989">
    <property type="entry name" value="ARM-like"/>
</dbReference>
<dbReference type="SUPFAM" id="SSF56112">
    <property type="entry name" value="Protein kinase-like (PK-like)"/>
    <property type="match status" value="1"/>
</dbReference>
<gene>
    <name evidence="8" type="primary">STU1</name>
    <name evidence="8" type="ORF">HK100_002116</name>
</gene>
<evidence type="ECO:0000256" key="4">
    <source>
        <dbReference type="ARBA" id="ARBA00022701"/>
    </source>
</evidence>
<dbReference type="InterPro" id="IPR000719">
    <property type="entry name" value="Prot_kinase_dom"/>
</dbReference>
<dbReference type="GO" id="GO:0005881">
    <property type="term" value="C:cytoplasmic microtubule"/>
    <property type="evidence" value="ECO:0007669"/>
    <property type="project" value="TreeGrafter"/>
</dbReference>
<dbReference type="GO" id="GO:0000278">
    <property type="term" value="P:mitotic cell cycle"/>
    <property type="evidence" value="ECO:0007669"/>
    <property type="project" value="UniProtKB-ARBA"/>
</dbReference>
<feature type="compositionally biased region" description="Acidic residues" evidence="6">
    <location>
        <begin position="939"/>
        <end position="955"/>
    </location>
</feature>
<name>A0AAD5XFN0_9FUNG</name>
<evidence type="ECO:0000313" key="9">
    <source>
        <dbReference type="Proteomes" id="UP001211907"/>
    </source>
</evidence>
<organism evidence="8 9">
    <name type="scientific">Physocladia obscura</name>
    <dbReference type="NCBI Taxonomy" id="109957"/>
    <lineage>
        <taxon>Eukaryota</taxon>
        <taxon>Fungi</taxon>
        <taxon>Fungi incertae sedis</taxon>
        <taxon>Chytridiomycota</taxon>
        <taxon>Chytridiomycota incertae sedis</taxon>
        <taxon>Chytridiomycetes</taxon>
        <taxon>Chytridiales</taxon>
        <taxon>Chytriomycetaceae</taxon>
        <taxon>Physocladia</taxon>
    </lineage>
</organism>
<dbReference type="Proteomes" id="UP001211907">
    <property type="component" value="Unassembled WGS sequence"/>
</dbReference>
<dbReference type="PROSITE" id="PS50011">
    <property type="entry name" value="PROTEIN_KINASE_DOM"/>
    <property type="match status" value="1"/>
</dbReference>
<dbReference type="PANTHER" id="PTHR21567:SF9">
    <property type="entry name" value="CLIP-ASSOCIATING PROTEIN"/>
    <property type="match status" value="1"/>
</dbReference>
<dbReference type="GO" id="GO:0005819">
    <property type="term" value="C:spindle"/>
    <property type="evidence" value="ECO:0007669"/>
    <property type="project" value="UniProtKB-SubCell"/>
</dbReference>
<dbReference type="PANTHER" id="PTHR21567">
    <property type="entry name" value="CLASP"/>
    <property type="match status" value="1"/>
</dbReference>
<comment type="subcellular location">
    <subcellularLocation>
        <location evidence="1">Cytoplasm</location>
        <location evidence="1">Cytoskeleton</location>
        <location evidence="1">Spindle</location>
    </subcellularLocation>
</comment>
<feature type="non-terminal residue" evidence="8">
    <location>
        <position position="1235"/>
    </location>
</feature>
<evidence type="ECO:0000256" key="3">
    <source>
        <dbReference type="ARBA" id="ARBA00022618"/>
    </source>
</evidence>
<comment type="caution">
    <text evidence="8">The sequence shown here is derived from an EMBL/GenBank/DDBJ whole genome shotgun (WGS) entry which is preliminary data.</text>
</comment>
<dbReference type="GO" id="GO:0005524">
    <property type="term" value="F:ATP binding"/>
    <property type="evidence" value="ECO:0007669"/>
    <property type="project" value="InterPro"/>
</dbReference>
<feature type="region of interest" description="Disordered" evidence="6">
    <location>
        <begin position="937"/>
        <end position="957"/>
    </location>
</feature>
<dbReference type="SMART" id="SM00220">
    <property type="entry name" value="S_TKc"/>
    <property type="match status" value="1"/>
</dbReference>
<dbReference type="InterPro" id="IPR016024">
    <property type="entry name" value="ARM-type_fold"/>
</dbReference>
<accession>A0AAD5XFN0</accession>
<evidence type="ECO:0000256" key="5">
    <source>
        <dbReference type="ARBA" id="ARBA00022776"/>
    </source>
</evidence>
<feature type="domain" description="Protein kinase" evidence="7">
    <location>
        <begin position="5"/>
        <end position="296"/>
    </location>
</feature>